<organism evidence="3">
    <name type="scientific">[Ruminococcus] torques</name>
    <dbReference type="NCBI Taxonomy" id="33039"/>
    <lineage>
        <taxon>Bacteria</taxon>
        <taxon>Bacillati</taxon>
        <taxon>Bacillota</taxon>
        <taxon>Clostridia</taxon>
        <taxon>Lachnospirales</taxon>
        <taxon>Lachnospiraceae</taxon>
        <taxon>Mediterraneibacter</taxon>
    </lineage>
</organism>
<accession>A0A6N3EB83</accession>
<name>A0A6N3EB83_9FIRM</name>
<proteinExistence type="predicted"/>
<sequence length="480" mass="57406">MAITKLMNIKQGRRGGSKHLNNSIRYIMNPKKTNDGELIGGNSGFTPQEVYQVMMDTKLDWDKLEGRQGYHFVISFQPGEVNEEMAYQVIKEFCEEYLGDDFDYVFSIHNDQKHMHGHIVFNSVNRMSGYKYRYENGDWEKYIQPITNKICEKYGLPPLEFDAETRKGKSYAQWQADKKGAPTWKKIIRADIDYIISISGNEEEFISNMEKIGYQIRKGDSQKHGAYFSFRAMEQKRGWRSYNLGSGYHYEEILSRIRREKFVYKNPRSPRIRFYKMKRINTHQAVTQFQKKRIRKIYFVSVQYHNIKNPYAVDYREVRKSLLHIDQLWENINYLKQFQINSYAELLDREAKIKEQEKALKNQIYNKDFLQDNEAYIRYKKLKEMLSEVPESDDSFEKILDELEELEQDFPDAILDGSEKVEQMEKKLQSIRDEKRIIRQIKKEEEEDKLFYTAAWGQPTEHTYQNSKKKEVQTQWAKTK</sequence>
<evidence type="ECO:0000313" key="3">
    <source>
        <dbReference type="EMBL" id="VYU39016.1"/>
    </source>
</evidence>
<dbReference type="RefSeq" id="WP_227189276.1">
    <property type="nucleotide sequence ID" value="NZ_CACRUQ010000021.1"/>
</dbReference>
<feature type="coiled-coil region" evidence="1">
    <location>
        <begin position="414"/>
        <end position="448"/>
    </location>
</feature>
<reference evidence="3" key="1">
    <citation type="submission" date="2019-11" db="EMBL/GenBank/DDBJ databases">
        <authorList>
            <person name="Feng L."/>
        </authorList>
    </citation>
    <scope>NUCLEOTIDE SEQUENCE</scope>
    <source>
        <strain evidence="3">RtorquesLFYP15</strain>
    </source>
</reference>
<dbReference type="InterPro" id="IPR005094">
    <property type="entry name" value="Endonuclease_MobA/VirD2"/>
</dbReference>
<feature type="coiled-coil region" evidence="1">
    <location>
        <begin position="343"/>
        <end position="373"/>
    </location>
</feature>
<gene>
    <name evidence="3" type="ORF">RTLFYP15_02277</name>
</gene>
<evidence type="ECO:0000256" key="1">
    <source>
        <dbReference type="SAM" id="Coils"/>
    </source>
</evidence>
<keyword evidence="1" id="KW-0175">Coiled coil</keyword>
<dbReference type="EMBL" id="CACRUQ010000021">
    <property type="protein sequence ID" value="VYU39016.1"/>
    <property type="molecule type" value="Genomic_DNA"/>
</dbReference>
<feature type="domain" description="MobA/VirD2-like nuclease" evidence="2">
    <location>
        <begin position="26"/>
        <end position="156"/>
    </location>
</feature>
<dbReference type="AlphaFoldDB" id="A0A6N3EB83"/>
<evidence type="ECO:0000259" key="2">
    <source>
        <dbReference type="Pfam" id="PF03432"/>
    </source>
</evidence>
<dbReference type="Pfam" id="PF03432">
    <property type="entry name" value="Relaxase"/>
    <property type="match status" value="1"/>
</dbReference>
<protein>
    <submittedName>
        <fullName evidence="3">Relaxase/Mobilisation nuclease domain protein</fullName>
    </submittedName>
</protein>